<evidence type="ECO:0000256" key="2">
    <source>
        <dbReference type="ARBA" id="ARBA00022840"/>
    </source>
</evidence>
<keyword evidence="4" id="KW-0808">Transferase</keyword>
<dbReference type="EMBL" id="VSSQ01026625">
    <property type="protein sequence ID" value="MPM75441.1"/>
    <property type="molecule type" value="Genomic_DNA"/>
</dbReference>
<proteinExistence type="predicted"/>
<dbReference type="AlphaFoldDB" id="A0A645CET3"/>
<accession>A0A645CET3</accession>
<feature type="domain" description="Thil AANH" evidence="3">
    <location>
        <begin position="2"/>
        <end position="68"/>
    </location>
</feature>
<dbReference type="PANTHER" id="PTHR43209:SF1">
    <property type="entry name" value="TRNA SULFURTRANSFERASE"/>
    <property type="match status" value="1"/>
</dbReference>
<dbReference type="InterPro" id="IPR050102">
    <property type="entry name" value="tRNA_sulfurtransferase_ThiI"/>
</dbReference>
<dbReference type="SUPFAM" id="SSF52402">
    <property type="entry name" value="Adenine nucleotide alpha hydrolases-like"/>
    <property type="match status" value="1"/>
</dbReference>
<name>A0A645CET3_9ZZZZ</name>
<dbReference type="EC" id="2.8.1.4" evidence="4"/>
<dbReference type="GO" id="GO:0005829">
    <property type="term" value="C:cytosol"/>
    <property type="evidence" value="ECO:0007669"/>
    <property type="project" value="TreeGrafter"/>
</dbReference>
<dbReference type="GO" id="GO:0140741">
    <property type="term" value="F:tRNA-uracil-4 sulfurtransferase activity"/>
    <property type="evidence" value="ECO:0007669"/>
    <property type="project" value="UniProtKB-EC"/>
</dbReference>
<evidence type="ECO:0000313" key="4">
    <source>
        <dbReference type="EMBL" id="MPM75441.1"/>
    </source>
</evidence>
<dbReference type="GO" id="GO:0004810">
    <property type="term" value="F:CCA tRNA nucleotidyltransferase activity"/>
    <property type="evidence" value="ECO:0007669"/>
    <property type="project" value="InterPro"/>
</dbReference>
<evidence type="ECO:0000256" key="1">
    <source>
        <dbReference type="ARBA" id="ARBA00022741"/>
    </source>
</evidence>
<dbReference type="Pfam" id="PF02568">
    <property type="entry name" value="ThiI"/>
    <property type="match status" value="1"/>
</dbReference>
<comment type="caution">
    <text evidence="4">The sequence shown here is derived from an EMBL/GenBank/DDBJ whole genome shotgun (WGS) entry which is preliminary data.</text>
</comment>
<keyword evidence="2" id="KW-0067">ATP-binding</keyword>
<dbReference type="GO" id="GO:0005524">
    <property type="term" value="F:ATP binding"/>
    <property type="evidence" value="ECO:0007669"/>
    <property type="project" value="UniProtKB-KW"/>
</dbReference>
<sequence>MTNDAVSLPVFRPLIGFDKEEIIDRAKAIGSFDTSILPYEDCCTVFVPQHPVTKPKLETIRRSEALVDFAPMIDRAIAQTEQLTIEP</sequence>
<organism evidence="4">
    <name type="scientific">bioreactor metagenome</name>
    <dbReference type="NCBI Taxonomy" id="1076179"/>
    <lineage>
        <taxon>unclassified sequences</taxon>
        <taxon>metagenomes</taxon>
        <taxon>ecological metagenomes</taxon>
    </lineage>
</organism>
<reference evidence="4" key="1">
    <citation type="submission" date="2019-08" db="EMBL/GenBank/DDBJ databases">
        <authorList>
            <person name="Kucharzyk K."/>
            <person name="Murdoch R.W."/>
            <person name="Higgins S."/>
            <person name="Loffler F."/>
        </authorList>
    </citation>
    <scope>NUCLEOTIDE SEQUENCE</scope>
</reference>
<protein>
    <submittedName>
        <fullName evidence="4">Putative tRNA sulfurtransferase</fullName>
        <ecNumber evidence="4">2.8.1.4</ecNumber>
    </submittedName>
</protein>
<dbReference type="PANTHER" id="PTHR43209">
    <property type="entry name" value="TRNA SULFURTRANSFERASE"/>
    <property type="match status" value="1"/>
</dbReference>
<dbReference type="GO" id="GO:0052837">
    <property type="term" value="P:thiazole biosynthetic process"/>
    <property type="evidence" value="ECO:0007669"/>
    <property type="project" value="TreeGrafter"/>
</dbReference>
<evidence type="ECO:0000259" key="3">
    <source>
        <dbReference type="Pfam" id="PF02568"/>
    </source>
</evidence>
<dbReference type="GO" id="GO:0002937">
    <property type="term" value="P:tRNA 4-thiouridine biosynthesis"/>
    <property type="evidence" value="ECO:0007669"/>
    <property type="project" value="TreeGrafter"/>
</dbReference>
<gene>
    <name evidence="4" type="primary">thiI_16</name>
    <name evidence="4" type="ORF">SDC9_122434</name>
</gene>
<dbReference type="InterPro" id="IPR014729">
    <property type="entry name" value="Rossmann-like_a/b/a_fold"/>
</dbReference>
<dbReference type="InterPro" id="IPR020536">
    <property type="entry name" value="ThiI_AANH"/>
</dbReference>
<dbReference type="Gene3D" id="3.40.50.620">
    <property type="entry name" value="HUPs"/>
    <property type="match status" value="1"/>
</dbReference>
<keyword evidence="1" id="KW-0547">Nucleotide-binding</keyword>